<gene>
    <name evidence="2" type="ORF">UT10_C0007G0002</name>
</gene>
<comment type="caution">
    <text evidence="2">The sequence shown here is derived from an EMBL/GenBank/DDBJ whole genome shotgun (WGS) entry which is preliminary data.</text>
</comment>
<organism evidence="2 3">
    <name type="scientific">Candidatus Woesebacteria bacterium GW2011_GWB1_38_8b</name>
    <dbReference type="NCBI Taxonomy" id="1618571"/>
    <lineage>
        <taxon>Bacteria</taxon>
        <taxon>Candidatus Woeseibacteriota</taxon>
    </lineage>
</organism>
<sequence length="106" mass="12085">MHKELKNTGYGDQKGETMSSQVISKSRLSPSQSRQRLLKMIEEGGTVTVKEVLDFRREQMLYFGQSEDTVDFLFLQQDLGKLRIDLNKKTISSIRPAGNVHKKVSP</sequence>
<accession>A0A0G0NN69</accession>
<evidence type="ECO:0000256" key="1">
    <source>
        <dbReference type="SAM" id="MobiDB-lite"/>
    </source>
</evidence>
<feature type="compositionally biased region" description="Low complexity" evidence="1">
    <location>
        <begin position="24"/>
        <end position="34"/>
    </location>
</feature>
<reference evidence="2 3" key="1">
    <citation type="journal article" date="2015" name="Nature">
        <title>rRNA introns, odd ribosomes, and small enigmatic genomes across a large radiation of phyla.</title>
        <authorList>
            <person name="Brown C.T."/>
            <person name="Hug L.A."/>
            <person name="Thomas B.C."/>
            <person name="Sharon I."/>
            <person name="Castelle C.J."/>
            <person name="Singh A."/>
            <person name="Wilkins M.J."/>
            <person name="Williams K.H."/>
            <person name="Banfield J.F."/>
        </authorList>
    </citation>
    <scope>NUCLEOTIDE SEQUENCE [LARGE SCALE GENOMIC DNA]</scope>
</reference>
<proteinExistence type="predicted"/>
<dbReference type="Proteomes" id="UP000033944">
    <property type="component" value="Unassembled WGS sequence"/>
</dbReference>
<evidence type="ECO:0000313" key="2">
    <source>
        <dbReference type="EMBL" id="KKQ87344.1"/>
    </source>
</evidence>
<dbReference type="EMBL" id="LBVN01000007">
    <property type="protein sequence ID" value="KKQ87344.1"/>
    <property type="molecule type" value="Genomic_DNA"/>
</dbReference>
<dbReference type="AlphaFoldDB" id="A0A0G0NN69"/>
<evidence type="ECO:0000313" key="3">
    <source>
        <dbReference type="Proteomes" id="UP000033944"/>
    </source>
</evidence>
<name>A0A0G0NN69_9BACT</name>
<protein>
    <submittedName>
        <fullName evidence="2">Uncharacterized protein</fullName>
    </submittedName>
</protein>
<feature type="region of interest" description="Disordered" evidence="1">
    <location>
        <begin position="1"/>
        <end position="34"/>
    </location>
</feature>